<dbReference type="SMART" id="SM00829">
    <property type="entry name" value="PKS_ER"/>
    <property type="match status" value="1"/>
</dbReference>
<dbReference type="InterPro" id="IPR013154">
    <property type="entry name" value="ADH-like_N"/>
</dbReference>
<dbReference type="InterPro" id="IPR020843">
    <property type="entry name" value="ER"/>
</dbReference>
<dbReference type="InterPro" id="IPR036291">
    <property type="entry name" value="NAD(P)-bd_dom_sf"/>
</dbReference>
<dbReference type="SUPFAM" id="SSF50129">
    <property type="entry name" value="GroES-like"/>
    <property type="match status" value="1"/>
</dbReference>
<dbReference type="CDD" id="cd08253">
    <property type="entry name" value="zeta_crystallin"/>
    <property type="match status" value="1"/>
</dbReference>
<dbReference type="GO" id="GO:0043168">
    <property type="term" value="F:anion binding"/>
    <property type="evidence" value="ECO:0007669"/>
    <property type="project" value="UniProtKB-ARBA"/>
</dbReference>
<dbReference type="Gene3D" id="3.40.50.720">
    <property type="entry name" value="NAD(P)-binding Rossmann-like Domain"/>
    <property type="match status" value="1"/>
</dbReference>
<dbReference type="PANTHER" id="PTHR44154:SF1">
    <property type="entry name" value="QUINONE OXIDOREDUCTASE"/>
    <property type="match status" value="1"/>
</dbReference>
<evidence type="ECO:0000256" key="1">
    <source>
        <dbReference type="ARBA" id="ARBA00022857"/>
    </source>
</evidence>
<evidence type="ECO:0000313" key="3">
    <source>
        <dbReference type="EMBL" id="MFC7317822.1"/>
    </source>
</evidence>
<feature type="domain" description="Enoyl reductase (ER)" evidence="2">
    <location>
        <begin position="10"/>
        <end position="320"/>
    </location>
</feature>
<dbReference type="AlphaFoldDB" id="A0ABD6ABN0"/>
<dbReference type="GO" id="GO:0044281">
    <property type="term" value="P:small molecule metabolic process"/>
    <property type="evidence" value="ECO:0007669"/>
    <property type="project" value="UniProtKB-ARBA"/>
</dbReference>
<evidence type="ECO:0000259" key="2">
    <source>
        <dbReference type="SMART" id="SM00829"/>
    </source>
</evidence>
<accession>A0ABD6ABN0</accession>
<comment type="caution">
    <text evidence="3">The sequence shown here is derived from an EMBL/GenBank/DDBJ whole genome shotgun (WGS) entry which is preliminary data.</text>
</comment>
<reference evidence="3 4" key="1">
    <citation type="journal article" date="2019" name="Int. J. Syst. Evol. Microbiol.">
        <title>The Global Catalogue of Microorganisms (GCM) 10K type strain sequencing project: providing services to taxonomists for standard genome sequencing and annotation.</title>
        <authorList>
            <consortium name="The Broad Institute Genomics Platform"/>
            <consortium name="The Broad Institute Genome Sequencing Center for Infectious Disease"/>
            <person name="Wu L."/>
            <person name="Ma J."/>
        </authorList>
    </citation>
    <scope>NUCLEOTIDE SEQUENCE [LARGE SCALE GENOMIC DNA]</scope>
    <source>
        <strain evidence="3 4">PSR21</strain>
    </source>
</reference>
<gene>
    <name evidence="3" type="ORF">ACFQPE_13635</name>
</gene>
<dbReference type="PANTHER" id="PTHR44154">
    <property type="entry name" value="QUINONE OXIDOREDUCTASE"/>
    <property type="match status" value="1"/>
</dbReference>
<dbReference type="Proteomes" id="UP001596547">
    <property type="component" value="Unassembled WGS sequence"/>
</dbReference>
<dbReference type="GeneID" id="79315495"/>
<protein>
    <submittedName>
        <fullName evidence="3">NADPH:quinone reductase</fullName>
    </submittedName>
</protein>
<dbReference type="Pfam" id="PF13602">
    <property type="entry name" value="ADH_zinc_N_2"/>
    <property type="match status" value="1"/>
</dbReference>
<sequence>MRVVSIDREGGPDVLRVADADRPTPRDDEVRVEVRAAGVNPVDTYMRATDESYRVPSFPAVLGLDFAGVVDAVGESVEDFAVGDRVFGTGLDAGRAGGYAEYTVAPTDRVARLPDGVPFDAAGGLGVAAVTAWRALIDHAGLEPGETCLIHGGSGGVGHAAVQIAAATGAHVVTTASERYHDDLRALGADAVLDYRRDDLAAAVVEATDGGPDAILDHMLHEYMQFDADVVARYGRVVFLRNRHLEAGFTDVPSVGGKELTFTVMSMFNAPSLREPLERLARLLAAGDLTIRVARTYPLSEAAVAHRAVEEESFLGKVVLTP</sequence>
<dbReference type="RefSeq" id="WP_276302938.1">
    <property type="nucleotide sequence ID" value="NZ_CP119992.1"/>
</dbReference>
<proteinExistence type="predicted"/>
<dbReference type="SUPFAM" id="SSF51735">
    <property type="entry name" value="NAD(P)-binding Rossmann-fold domains"/>
    <property type="match status" value="1"/>
</dbReference>
<dbReference type="GO" id="GO:0030554">
    <property type="term" value="F:adenyl nucleotide binding"/>
    <property type="evidence" value="ECO:0007669"/>
    <property type="project" value="UniProtKB-ARBA"/>
</dbReference>
<evidence type="ECO:0000313" key="4">
    <source>
        <dbReference type="Proteomes" id="UP001596547"/>
    </source>
</evidence>
<keyword evidence="4" id="KW-1185">Reference proteome</keyword>
<dbReference type="InterPro" id="IPR051603">
    <property type="entry name" value="Zinc-ADH_QOR/CCCR"/>
</dbReference>
<dbReference type="InterPro" id="IPR011032">
    <property type="entry name" value="GroES-like_sf"/>
</dbReference>
<dbReference type="Gene3D" id="3.90.180.10">
    <property type="entry name" value="Medium-chain alcohol dehydrogenases, catalytic domain"/>
    <property type="match status" value="1"/>
</dbReference>
<organism evidence="3 4">
    <name type="scientific">Halomarina halobia</name>
    <dbReference type="NCBI Taxonomy" id="3033386"/>
    <lineage>
        <taxon>Archaea</taxon>
        <taxon>Methanobacteriati</taxon>
        <taxon>Methanobacteriota</taxon>
        <taxon>Stenosarchaea group</taxon>
        <taxon>Halobacteria</taxon>
        <taxon>Halobacteriales</taxon>
        <taxon>Natronomonadaceae</taxon>
        <taxon>Halomarina</taxon>
    </lineage>
</organism>
<dbReference type="EMBL" id="JBHTBF010000002">
    <property type="protein sequence ID" value="MFC7317822.1"/>
    <property type="molecule type" value="Genomic_DNA"/>
</dbReference>
<dbReference type="GO" id="GO:0016616">
    <property type="term" value="F:oxidoreductase activity, acting on the CH-OH group of donors, NAD or NADP as acceptor"/>
    <property type="evidence" value="ECO:0007669"/>
    <property type="project" value="UniProtKB-ARBA"/>
</dbReference>
<name>A0ABD6ABN0_9EURY</name>
<dbReference type="Pfam" id="PF08240">
    <property type="entry name" value="ADH_N"/>
    <property type="match status" value="1"/>
</dbReference>
<keyword evidence="1" id="KW-0521">NADP</keyword>